<evidence type="ECO:0000313" key="3">
    <source>
        <dbReference type="EMBL" id="KAK7196441.1"/>
    </source>
</evidence>
<comment type="caution">
    <text evidence="3">The sequence shown here is derived from an EMBL/GenBank/DDBJ whole genome shotgun (WGS) entry which is preliminary data.</text>
</comment>
<name>A0AAW0ES20_9TRYP</name>
<evidence type="ECO:0000313" key="4">
    <source>
        <dbReference type="Proteomes" id="UP001430356"/>
    </source>
</evidence>
<keyword evidence="1" id="KW-0560">Oxidoreductase</keyword>
<evidence type="ECO:0000259" key="2">
    <source>
        <dbReference type="PROSITE" id="PS51471"/>
    </source>
</evidence>
<proteinExistence type="inferred from homology"/>
<dbReference type="PROSITE" id="PS51471">
    <property type="entry name" value="FE2OG_OXY"/>
    <property type="match status" value="1"/>
</dbReference>
<reference evidence="3 4" key="1">
    <citation type="journal article" date="2021" name="MBio">
        <title>A New Model Trypanosomatid, Novymonas esmeraldas: Genomic Perception of Its 'Candidatus Pandoraea novymonadis' Endosymbiont.</title>
        <authorList>
            <person name="Zakharova A."/>
            <person name="Saura A."/>
            <person name="Butenko A."/>
            <person name="Podesvova L."/>
            <person name="Warmusova S."/>
            <person name="Kostygov A.Y."/>
            <person name="Nenarokova A."/>
            <person name="Lukes J."/>
            <person name="Opperdoes F.R."/>
            <person name="Yurchenko V."/>
        </authorList>
    </citation>
    <scope>NUCLEOTIDE SEQUENCE [LARGE SCALE GENOMIC DNA]</scope>
    <source>
        <strain evidence="3 4">E262AT.01</strain>
    </source>
</reference>
<keyword evidence="4" id="KW-1185">Reference proteome</keyword>
<organism evidence="3 4">
    <name type="scientific">Novymonas esmeraldas</name>
    <dbReference type="NCBI Taxonomy" id="1808958"/>
    <lineage>
        <taxon>Eukaryota</taxon>
        <taxon>Discoba</taxon>
        <taxon>Euglenozoa</taxon>
        <taxon>Kinetoplastea</taxon>
        <taxon>Metakinetoplastina</taxon>
        <taxon>Trypanosomatida</taxon>
        <taxon>Trypanosomatidae</taxon>
        <taxon>Novymonas</taxon>
    </lineage>
</organism>
<keyword evidence="1" id="KW-0408">Iron</keyword>
<comment type="similarity">
    <text evidence="1">Belongs to the iron/ascorbate-dependent oxidoreductase family.</text>
</comment>
<accession>A0AAW0ES20</accession>
<dbReference type="GO" id="GO:0046872">
    <property type="term" value="F:metal ion binding"/>
    <property type="evidence" value="ECO:0007669"/>
    <property type="project" value="UniProtKB-KW"/>
</dbReference>
<protein>
    <submittedName>
        <fullName evidence="3">2OG-Fe(II) oxygenase superfamily</fullName>
    </submittedName>
</protein>
<keyword evidence="1" id="KW-0479">Metal-binding</keyword>
<dbReference type="Gene3D" id="2.60.120.330">
    <property type="entry name" value="B-lactam Antibiotic, Isopenicillin N Synthase, Chain"/>
    <property type="match status" value="1"/>
</dbReference>
<feature type="domain" description="Fe2OG dioxygenase" evidence="2">
    <location>
        <begin position="116"/>
        <end position="258"/>
    </location>
</feature>
<sequence>MQLWRAAPLFTAAEAHRAFTALREHAAALYAVHGTDHPLWSHVHRRGGSGGDPRDHIELPLHHQYTSTAAYMNLPAEARLICAGLHDAAVAYAEEALQHPCVLPAARQELLRDLGRRSVLRVLRYPAGSGCRPHVDPGVCTALLVGSAGGLEVNTTDALPPLSAARLGDYTGTVDGASSHAAVAAGPSVLDALPHWEPVVTAHAGEAAVMAGKTLEVVSGGALRGVLHRVRRDWATGVNGADAAAAEMRFNVLVELRPTNPKRWYAAAAAALTGAEVAQVTQVSPQPSHPSTLSPTLHQ</sequence>
<gene>
    <name evidence="3" type="ORF">NESM_000581500</name>
</gene>
<evidence type="ECO:0000256" key="1">
    <source>
        <dbReference type="RuleBase" id="RU003682"/>
    </source>
</evidence>
<dbReference type="GO" id="GO:0016491">
    <property type="term" value="F:oxidoreductase activity"/>
    <property type="evidence" value="ECO:0007669"/>
    <property type="project" value="UniProtKB-KW"/>
</dbReference>
<dbReference type="Proteomes" id="UP001430356">
    <property type="component" value="Unassembled WGS sequence"/>
</dbReference>
<dbReference type="InterPro" id="IPR005123">
    <property type="entry name" value="Oxoglu/Fe-dep_dioxygenase_dom"/>
</dbReference>
<dbReference type="AlphaFoldDB" id="A0AAW0ES20"/>
<dbReference type="EMBL" id="JAECZO010000076">
    <property type="protein sequence ID" value="KAK7196441.1"/>
    <property type="molecule type" value="Genomic_DNA"/>
</dbReference>
<dbReference type="InterPro" id="IPR027443">
    <property type="entry name" value="IPNS-like_sf"/>
</dbReference>
<dbReference type="SUPFAM" id="SSF51197">
    <property type="entry name" value="Clavaminate synthase-like"/>
    <property type="match status" value="1"/>
</dbReference>